<evidence type="ECO:0000256" key="6">
    <source>
        <dbReference type="ARBA" id="ARBA00023237"/>
    </source>
</evidence>
<dbReference type="Proteomes" id="UP000035929">
    <property type="component" value="Unassembled WGS sequence"/>
</dbReference>
<keyword evidence="7 8" id="KW-0449">Lipoprotein</keyword>
<organism evidence="11 12">
    <name type="scientific">Methylobacterium aquaticum</name>
    <dbReference type="NCBI Taxonomy" id="270351"/>
    <lineage>
        <taxon>Bacteria</taxon>
        <taxon>Pseudomonadati</taxon>
        <taxon>Pseudomonadota</taxon>
        <taxon>Alphaproteobacteria</taxon>
        <taxon>Hyphomicrobiales</taxon>
        <taxon>Methylobacteriaceae</taxon>
        <taxon>Methylobacterium</taxon>
    </lineage>
</organism>
<dbReference type="InterPro" id="IPR003282">
    <property type="entry name" value="T3SS_SctJ"/>
</dbReference>
<comment type="similarity">
    <text evidence="2 8">Belongs to the YscJ lipoprotein family.</text>
</comment>
<dbReference type="PANTHER" id="PTHR30046:SF2">
    <property type="entry name" value="YOP PROTEINS TRANSLOCATION LIPOPROTEIN J"/>
    <property type="match status" value="1"/>
</dbReference>
<dbReference type="PANTHER" id="PTHR30046">
    <property type="entry name" value="FLAGELLAR M-RING PROTEIN"/>
    <property type="match status" value="1"/>
</dbReference>
<dbReference type="Gene3D" id="3.30.300.30">
    <property type="match status" value="1"/>
</dbReference>
<evidence type="ECO:0000256" key="9">
    <source>
        <dbReference type="SAM" id="MobiDB-lite"/>
    </source>
</evidence>
<gene>
    <name evidence="11" type="ORF">VP06_30665</name>
</gene>
<evidence type="ECO:0000256" key="2">
    <source>
        <dbReference type="ARBA" id="ARBA00009509"/>
    </source>
</evidence>
<feature type="domain" description="Flagellar M-ring N-terminal" evidence="10">
    <location>
        <begin position="39"/>
        <end position="202"/>
    </location>
</feature>
<protein>
    <recommendedName>
        <fullName evidence="8">Lipoprotein</fullName>
    </recommendedName>
</protein>
<evidence type="ECO:0000256" key="8">
    <source>
        <dbReference type="RuleBase" id="RU364102"/>
    </source>
</evidence>
<evidence type="ECO:0000313" key="12">
    <source>
        <dbReference type="Proteomes" id="UP000035929"/>
    </source>
</evidence>
<dbReference type="GO" id="GO:0009306">
    <property type="term" value="P:protein secretion"/>
    <property type="evidence" value="ECO:0007669"/>
    <property type="project" value="InterPro"/>
</dbReference>
<dbReference type="Pfam" id="PF01514">
    <property type="entry name" value="YscJ_FliF"/>
    <property type="match status" value="1"/>
</dbReference>
<evidence type="ECO:0000313" key="11">
    <source>
        <dbReference type="EMBL" id="KMO27462.1"/>
    </source>
</evidence>
<sequence>MPILWPHPRPNVPTPRPRRLRTVALITVLAIGLGACKTDLYTKLSEREANEMVALLLDKGIAASRAGAKDGTISVQVEEGRFAQAVEALKAGGYPRQSFANMGEVFKGGGLIASPTEERARYVYALSEELSKTISSIDGVLSARIHVVLPKNDLLKQDATPSSASVFIRHDQGAPLKSLLPQIKMLVANSIEGLSYEKVSVVFVPVDRAPSAGSLAAAAPVQASAPQAVRMEGPGPLVAGLGGAGAALALAGAGYWVMRRRRAGADSREAVPGALERLEPADGALPPPAKRPAVALKRAA</sequence>
<keyword evidence="6 8" id="KW-0998">Cell outer membrane</keyword>
<comment type="caution">
    <text evidence="11">The sequence shown here is derived from an EMBL/GenBank/DDBJ whole genome shotgun (WGS) entry which is preliminary data.</text>
</comment>
<dbReference type="NCBIfam" id="TIGR02544">
    <property type="entry name" value="III_secr_YscJ"/>
    <property type="match status" value="1"/>
</dbReference>
<dbReference type="GO" id="GO:0009279">
    <property type="term" value="C:cell outer membrane"/>
    <property type="evidence" value="ECO:0007669"/>
    <property type="project" value="UniProtKB-SubCell"/>
</dbReference>
<dbReference type="EMBL" id="LABX01000302">
    <property type="protein sequence ID" value="KMO27462.1"/>
    <property type="molecule type" value="Genomic_DNA"/>
</dbReference>
<dbReference type="OrthoDB" id="9807026at2"/>
<evidence type="ECO:0000256" key="3">
    <source>
        <dbReference type="ARBA" id="ARBA00022729"/>
    </source>
</evidence>
<dbReference type="InterPro" id="IPR045851">
    <property type="entry name" value="AMP-bd_C_sf"/>
</dbReference>
<keyword evidence="5 8" id="KW-0564">Palmitate</keyword>
<keyword evidence="8" id="KW-0812">Transmembrane</keyword>
<dbReference type="InterPro" id="IPR006182">
    <property type="entry name" value="FliF_N_dom"/>
</dbReference>
<dbReference type="AlphaFoldDB" id="A0A0J6S1K5"/>
<evidence type="ECO:0000256" key="4">
    <source>
        <dbReference type="ARBA" id="ARBA00023136"/>
    </source>
</evidence>
<dbReference type="InterPro" id="IPR043427">
    <property type="entry name" value="YscJ/FliF"/>
</dbReference>
<keyword evidence="8" id="KW-1133">Transmembrane helix</keyword>
<evidence type="ECO:0000256" key="1">
    <source>
        <dbReference type="ARBA" id="ARBA00004459"/>
    </source>
</evidence>
<dbReference type="Gene3D" id="3.30.70.1530">
    <property type="entry name" value="Hypothetical protein rpa1041"/>
    <property type="match status" value="1"/>
</dbReference>
<comment type="subcellular location">
    <subcellularLocation>
        <location evidence="1">Cell outer membrane</location>
        <topology evidence="1">Lipid-anchor</topology>
    </subcellularLocation>
</comment>
<feature type="transmembrane region" description="Helical" evidence="8">
    <location>
        <begin position="237"/>
        <end position="258"/>
    </location>
</feature>
<dbReference type="PRINTS" id="PR01338">
    <property type="entry name" value="TYPE3OMKPROT"/>
</dbReference>
<feature type="region of interest" description="Disordered" evidence="9">
    <location>
        <begin position="274"/>
        <end position="300"/>
    </location>
</feature>
<proteinExistence type="inferred from homology"/>
<keyword evidence="3 8" id="KW-0732">Signal</keyword>
<dbReference type="RefSeq" id="WP_048467584.1">
    <property type="nucleotide sequence ID" value="NZ_LABX01000302.1"/>
</dbReference>
<reference evidence="11 12" key="1">
    <citation type="submission" date="2015-03" db="EMBL/GenBank/DDBJ databases">
        <title>Genome sequencing of Methylobacterium aquaticum DSM16371 type strain.</title>
        <authorList>
            <person name="Chaudhry V."/>
            <person name="Patil P.B."/>
        </authorList>
    </citation>
    <scope>NUCLEOTIDE SEQUENCE [LARGE SCALE GENOMIC DNA]</scope>
    <source>
        <strain evidence="11 12">DSM 16371</strain>
    </source>
</reference>
<evidence type="ECO:0000259" key="10">
    <source>
        <dbReference type="Pfam" id="PF01514"/>
    </source>
</evidence>
<accession>A0A0J6S1K5</accession>
<keyword evidence="4 8" id="KW-0472">Membrane</keyword>
<evidence type="ECO:0000256" key="7">
    <source>
        <dbReference type="ARBA" id="ARBA00023288"/>
    </source>
</evidence>
<evidence type="ECO:0000256" key="5">
    <source>
        <dbReference type="ARBA" id="ARBA00023139"/>
    </source>
</evidence>
<dbReference type="PATRIC" id="fig|270351.6.peg.4605"/>
<name>A0A0J6S1K5_9HYPH</name>